<dbReference type="EMBL" id="CP021641">
    <property type="protein sequence ID" value="ASR90153.1"/>
    <property type="molecule type" value="Genomic_DNA"/>
</dbReference>
<dbReference type="Proteomes" id="UP000214561">
    <property type="component" value="Chromosome"/>
</dbReference>
<gene>
    <name evidence="1" type="ORF">AFA_12220</name>
</gene>
<proteinExistence type="predicted"/>
<name>A0AB33CU90_ALCFA</name>
<protein>
    <submittedName>
        <fullName evidence="1">Uncharacterized protein</fullName>
    </submittedName>
</protein>
<dbReference type="KEGG" id="afq:AFA_12220"/>
<evidence type="ECO:0000313" key="1">
    <source>
        <dbReference type="EMBL" id="ASR90153.1"/>
    </source>
</evidence>
<organism evidence="1 2">
    <name type="scientific">Alcaligenes faecalis</name>
    <dbReference type="NCBI Taxonomy" id="511"/>
    <lineage>
        <taxon>Bacteria</taxon>
        <taxon>Pseudomonadati</taxon>
        <taxon>Pseudomonadota</taxon>
        <taxon>Betaproteobacteria</taxon>
        <taxon>Burkholderiales</taxon>
        <taxon>Alcaligenaceae</taxon>
        <taxon>Alcaligenes</taxon>
    </lineage>
</organism>
<sequence length="59" mass="6896">MHKGFWKCNRDAMPTKRDAMPIKRDAMPMRRDAMPMLGASYPHGKSGHFMTNWRDAMPM</sequence>
<evidence type="ECO:0000313" key="2">
    <source>
        <dbReference type="Proteomes" id="UP000214561"/>
    </source>
</evidence>
<accession>A0AB33CU90</accession>
<reference evidence="1 2" key="1">
    <citation type="submission" date="2017-05" db="EMBL/GenBank/DDBJ databases">
        <authorList>
            <person name="Qiu J.G."/>
            <person name="He J."/>
        </authorList>
    </citation>
    <scope>NUCLEOTIDE SEQUENCE [LARGE SCALE GENOMIC DNA]</scope>
    <source>
        <strain evidence="1 2">JQ135</strain>
    </source>
</reference>
<dbReference type="AlphaFoldDB" id="A0AB33CU90"/>